<gene>
    <name evidence="1" type="ORF">V6N12_038666</name>
</gene>
<keyword evidence="2" id="KW-1185">Reference proteome</keyword>
<dbReference type="Proteomes" id="UP001472677">
    <property type="component" value="Unassembled WGS sequence"/>
</dbReference>
<accession>A0ABR2CAH0</accession>
<evidence type="ECO:0000313" key="2">
    <source>
        <dbReference type="Proteomes" id="UP001472677"/>
    </source>
</evidence>
<organism evidence="1 2">
    <name type="scientific">Hibiscus sabdariffa</name>
    <name type="common">roselle</name>
    <dbReference type="NCBI Taxonomy" id="183260"/>
    <lineage>
        <taxon>Eukaryota</taxon>
        <taxon>Viridiplantae</taxon>
        <taxon>Streptophyta</taxon>
        <taxon>Embryophyta</taxon>
        <taxon>Tracheophyta</taxon>
        <taxon>Spermatophyta</taxon>
        <taxon>Magnoliopsida</taxon>
        <taxon>eudicotyledons</taxon>
        <taxon>Gunneridae</taxon>
        <taxon>Pentapetalae</taxon>
        <taxon>rosids</taxon>
        <taxon>malvids</taxon>
        <taxon>Malvales</taxon>
        <taxon>Malvaceae</taxon>
        <taxon>Malvoideae</taxon>
        <taxon>Hibiscus</taxon>
    </lineage>
</organism>
<protein>
    <submittedName>
        <fullName evidence="1">Uncharacterized protein</fullName>
    </submittedName>
</protein>
<sequence length="77" mass="8393">MPPPKRQGYLLGQGYQCPLATLELAIVFSPCLFSKGGFKILLLLVDMTLHCLWVTPLATSVSLGNPPMGLDFSTRDI</sequence>
<proteinExistence type="predicted"/>
<dbReference type="EMBL" id="JBBPBM010000058">
    <property type="protein sequence ID" value="KAK8516423.1"/>
    <property type="molecule type" value="Genomic_DNA"/>
</dbReference>
<reference evidence="1 2" key="1">
    <citation type="journal article" date="2024" name="G3 (Bethesda)">
        <title>Genome assembly of Hibiscus sabdariffa L. provides insights into metabolisms of medicinal natural products.</title>
        <authorList>
            <person name="Kim T."/>
        </authorList>
    </citation>
    <scope>NUCLEOTIDE SEQUENCE [LARGE SCALE GENOMIC DNA]</scope>
    <source>
        <strain evidence="1">TK-2024</strain>
        <tissue evidence="1">Old leaves</tissue>
    </source>
</reference>
<name>A0ABR2CAH0_9ROSI</name>
<evidence type="ECO:0000313" key="1">
    <source>
        <dbReference type="EMBL" id="KAK8516423.1"/>
    </source>
</evidence>
<comment type="caution">
    <text evidence="1">The sequence shown here is derived from an EMBL/GenBank/DDBJ whole genome shotgun (WGS) entry which is preliminary data.</text>
</comment>